<feature type="chain" id="PRO_5001594712" description="Reelin domain-containing protein" evidence="1">
    <location>
        <begin position="25"/>
        <end position="159"/>
    </location>
</feature>
<dbReference type="PANTHER" id="PTHR11311:SF16">
    <property type="entry name" value="SPONDIN-1"/>
    <property type="match status" value="1"/>
</dbReference>
<dbReference type="FunFam" id="2.60.40.4060:FF:000002">
    <property type="entry name" value="Spondin-1"/>
    <property type="match status" value="1"/>
</dbReference>
<keyword evidence="1" id="KW-0732">Signal</keyword>
<dbReference type="InterPro" id="IPR042307">
    <property type="entry name" value="Reeler_sf"/>
</dbReference>
<dbReference type="GO" id="GO:0007155">
    <property type="term" value="P:cell adhesion"/>
    <property type="evidence" value="ECO:0007669"/>
    <property type="project" value="TreeGrafter"/>
</dbReference>
<proteinExistence type="predicted"/>
<dbReference type="Proteomes" id="UP000193380">
    <property type="component" value="Unassembled WGS sequence"/>
</dbReference>
<dbReference type="Pfam" id="PF02014">
    <property type="entry name" value="Reeler"/>
    <property type="match status" value="1"/>
</dbReference>
<dbReference type="EMBL" id="FR904726">
    <property type="protein sequence ID" value="CDQ70594.1"/>
    <property type="molecule type" value="Genomic_DNA"/>
</dbReference>
<organism evidence="3 4">
    <name type="scientific">Oncorhynchus mykiss</name>
    <name type="common">Rainbow trout</name>
    <name type="synonym">Salmo gairdneri</name>
    <dbReference type="NCBI Taxonomy" id="8022"/>
    <lineage>
        <taxon>Eukaryota</taxon>
        <taxon>Metazoa</taxon>
        <taxon>Chordata</taxon>
        <taxon>Craniata</taxon>
        <taxon>Vertebrata</taxon>
        <taxon>Euteleostomi</taxon>
        <taxon>Actinopterygii</taxon>
        <taxon>Neopterygii</taxon>
        <taxon>Teleostei</taxon>
        <taxon>Protacanthopterygii</taxon>
        <taxon>Salmoniformes</taxon>
        <taxon>Salmonidae</taxon>
        <taxon>Salmoninae</taxon>
        <taxon>Oncorhynchus</taxon>
    </lineage>
</organism>
<gene>
    <name evidence="3" type="ORF">GSONMT00060970001</name>
</gene>
<accession>A0A060WZT9</accession>
<evidence type="ECO:0000259" key="2">
    <source>
        <dbReference type="PROSITE" id="PS51019"/>
    </source>
</evidence>
<name>A0A060WZT9_ONCMY</name>
<feature type="signal peptide" evidence="1">
    <location>
        <begin position="1"/>
        <end position="24"/>
    </location>
</feature>
<reference evidence="3" key="1">
    <citation type="journal article" date="2014" name="Nat. Commun.">
        <title>The rainbow trout genome provides novel insights into evolution after whole-genome duplication in vertebrates.</title>
        <authorList>
            <person name="Berthelot C."/>
            <person name="Brunet F."/>
            <person name="Chalopin D."/>
            <person name="Juanchich A."/>
            <person name="Bernard M."/>
            <person name="Noel B."/>
            <person name="Bento P."/>
            <person name="Da Silva C."/>
            <person name="Labadie K."/>
            <person name="Alberti A."/>
            <person name="Aury J.M."/>
            <person name="Louis A."/>
            <person name="Dehais P."/>
            <person name="Bardou P."/>
            <person name="Montfort J."/>
            <person name="Klopp C."/>
            <person name="Cabau C."/>
            <person name="Gaspin C."/>
            <person name="Thorgaard G.H."/>
            <person name="Boussaha M."/>
            <person name="Quillet E."/>
            <person name="Guyomard R."/>
            <person name="Galiana D."/>
            <person name="Bobe J."/>
            <person name="Volff J.N."/>
            <person name="Genet C."/>
            <person name="Wincker P."/>
            <person name="Jaillon O."/>
            <person name="Roest Crollius H."/>
            <person name="Guiguen Y."/>
        </authorList>
    </citation>
    <scope>NUCLEOTIDE SEQUENCE [LARGE SCALE GENOMIC DNA]</scope>
</reference>
<dbReference type="PaxDb" id="8022-A0A060WZT9"/>
<dbReference type="PROSITE" id="PS51019">
    <property type="entry name" value="REELIN"/>
    <property type="match status" value="1"/>
</dbReference>
<feature type="domain" description="Reelin" evidence="2">
    <location>
        <begin position="28"/>
        <end position="159"/>
    </location>
</feature>
<evidence type="ECO:0000313" key="4">
    <source>
        <dbReference type="Proteomes" id="UP000193380"/>
    </source>
</evidence>
<dbReference type="CDD" id="cd08544">
    <property type="entry name" value="Reeler"/>
    <property type="match status" value="1"/>
</dbReference>
<protein>
    <recommendedName>
        <fullName evidence="2">Reelin domain-containing protein</fullName>
    </recommendedName>
</protein>
<evidence type="ECO:0000313" key="3">
    <source>
        <dbReference type="EMBL" id="CDQ70594.1"/>
    </source>
</evidence>
<dbReference type="PANTHER" id="PTHR11311">
    <property type="entry name" value="SPONDIN"/>
    <property type="match status" value="1"/>
</dbReference>
<dbReference type="AlphaFoldDB" id="A0A060WZT9"/>
<dbReference type="InterPro" id="IPR002861">
    <property type="entry name" value="Reeler_dom"/>
</dbReference>
<dbReference type="STRING" id="8022.A0A060WZT9"/>
<dbReference type="Gene3D" id="2.60.40.4060">
    <property type="entry name" value="Reeler domain"/>
    <property type="match status" value="1"/>
</dbReference>
<evidence type="ECO:0000256" key="1">
    <source>
        <dbReference type="SAM" id="SignalP"/>
    </source>
</evidence>
<dbReference type="InterPro" id="IPR051418">
    <property type="entry name" value="Spondin/Thrombospondin_T1"/>
</dbReference>
<sequence>MAGAGIFLCILLLQFFISTALCNAGFIFTEEPSERAGKSDGYCSKILRAQGTRNEGYNEFRLRVEGDPENYQPGSTYRVTLYASSPAYFRGFTLIALREGREGDKEEDYAGNFQIIDEEDTQFMINCPSAVTESTPRRRTRIHVFWTAPPSSSGCVTLK</sequence>
<dbReference type="GO" id="GO:0031012">
    <property type="term" value="C:extracellular matrix"/>
    <property type="evidence" value="ECO:0007669"/>
    <property type="project" value="TreeGrafter"/>
</dbReference>
<reference evidence="3" key="2">
    <citation type="submission" date="2014-03" db="EMBL/GenBank/DDBJ databases">
        <authorList>
            <person name="Genoscope - CEA"/>
        </authorList>
    </citation>
    <scope>NUCLEOTIDE SEQUENCE</scope>
</reference>